<gene>
    <name evidence="2" type="ORF">HK097_007828</name>
</gene>
<feature type="non-terminal residue" evidence="2">
    <location>
        <position position="1"/>
    </location>
</feature>
<evidence type="ECO:0000313" key="3">
    <source>
        <dbReference type="Proteomes" id="UP001212841"/>
    </source>
</evidence>
<dbReference type="Proteomes" id="UP001212841">
    <property type="component" value="Unassembled WGS sequence"/>
</dbReference>
<comment type="caution">
    <text evidence="2">The sequence shown here is derived from an EMBL/GenBank/DDBJ whole genome shotgun (WGS) entry which is preliminary data.</text>
</comment>
<feature type="compositionally biased region" description="Polar residues" evidence="1">
    <location>
        <begin position="122"/>
        <end position="148"/>
    </location>
</feature>
<keyword evidence="3" id="KW-1185">Reference proteome</keyword>
<organism evidence="2 3">
    <name type="scientific">Rhizophlyctis rosea</name>
    <dbReference type="NCBI Taxonomy" id="64517"/>
    <lineage>
        <taxon>Eukaryota</taxon>
        <taxon>Fungi</taxon>
        <taxon>Fungi incertae sedis</taxon>
        <taxon>Chytridiomycota</taxon>
        <taxon>Chytridiomycota incertae sedis</taxon>
        <taxon>Chytridiomycetes</taxon>
        <taxon>Rhizophlyctidales</taxon>
        <taxon>Rhizophlyctidaceae</taxon>
        <taxon>Rhizophlyctis</taxon>
    </lineage>
</organism>
<dbReference type="AlphaFoldDB" id="A0AAD5X1E8"/>
<evidence type="ECO:0000256" key="1">
    <source>
        <dbReference type="SAM" id="MobiDB-lite"/>
    </source>
</evidence>
<evidence type="ECO:0000313" key="2">
    <source>
        <dbReference type="EMBL" id="KAJ3051198.1"/>
    </source>
</evidence>
<dbReference type="EMBL" id="JADGJD010000423">
    <property type="protein sequence ID" value="KAJ3051198.1"/>
    <property type="molecule type" value="Genomic_DNA"/>
</dbReference>
<accession>A0AAD5X1E8</accession>
<protein>
    <submittedName>
        <fullName evidence="2">Uncharacterized protein</fullName>
    </submittedName>
</protein>
<sequence>MRAASYMPHFAGTKDWGVQPAVAYMCKQPNGPTTAAEACSFYDDCMFYLKLKMHGFSVTQKQKDTWSAKAIKTVEKETRFTHTAATVCLQKRFPSTAPITITSTSSSSPPPTPNIQQSTSPHVTTQNPPPNSSASTQPTNTSGTPQPSQKRKKLEAGIGKEIDLTPGIVEPDYWLNGMLYYMEKNIKILSLPQCQYGSDIDAPDLFLWLGILARIVQRWLLLYFRLLIAMGVEIPYGAIKAAQETMGVKDIVDGVLRFESDYWCFSRLSNLIENLGLDHEFYAIFPPTERPAVRRLFALLRMNRNCWMGHTLIDKKMGWNLRVRSNGADQAAEGGVATTEIAGQAVTSKGTSLAKGLGG</sequence>
<name>A0AAD5X1E8_9FUNG</name>
<feature type="region of interest" description="Disordered" evidence="1">
    <location>
        <begin position="99"/>
        <end position="153"/>
    </location>
</feature>
<proteinExistence type="predicted"/>
<reference evidence="2" key="1">
    <citation type="submission" date="2020-05" db="EMBL/GenBank/DDBJ databases">
        <title>Phylogenomic resolution of chytrid fungi.</title>
        <authorList>
            <person name="Stajich J.E."/>
            <person name="Amses K."/>
            <person name="Simmons R."/>
            <person name="Seto K."/>
            <person name="Myers J."/>
            <person name="Bonds A."/>
            <person name="Quandt C.A."/>
            <person name="Barry K."/>
            <person name="Liu P."/>
            <person name="Grigoriev I."/>
            <person name="Longcore J.E."/>
            <person name="James T.Y."/>
        </authorList>
    </citation>
    <scope>NUCLEOTIDE SEQUENCE</scope>
    <source>
        <strain evidence="2">JEL0318</strain>
    </source>
</reference>